<dbReference type="InterPro" id="IPR025558">
    <property type="entry name" value="DUF4283"/>
</dbReference>
<feature type="compositionally biased region" description="Polar residues" evidence="1">
    <location>
        <begin position="13"/>
        <end position="30"/>
    </location>
</feature>
<feature type="domain" description="DUF4283" evidence="2">
    <location>
        <begin position="67"/>
        <end position="148"/>
    </location>
</feature>
<dbReference type="AlphaFoldDB" id="A0A392NX35"/>
<dbReference type="Proteomes" id="UP000265520">
    <property type="component" value="Unassembled WGS sequence"/>
</dbReference>
<comment type="caution">
    <text evidence="3">The sequence shown here is derived from an EMBL/GenBank/DDBJ whole genome shotgun (WGS) entry which is preliminary data.</text>
</comment>
<dbReference type="Pfam" id="PF14111">
    <property type="entry name" value="DUF4283"/>
    <property type="match status" value="1"/>
</dbReference>
<feature type="region of interest" description="Disordered" evidence="1">
    <location>
        <begin position="13"/>
        <end position="51"/>
    </location>
</feature>
<evidence type="ECO:0000256" key="1">
    <source>
        <dbReference type="SAM" id="MobiDB-lite"/>
    </source>
</evidence>
<feature type="compositionally biased region" description="Polar residues" evidence="1">
    <location>
        <begin position="38"/>
        <end position="51"/>
    </location>
</feature>
<dbReference type="PANTHER" id="PTHR31286:SF178">
    <property type="entry name" value="DUF4283 DOMAIN-CONTAINING PROTEIN"/>
    <property type="match status" value="1"/>
</dbReference>
<protein>
    <submittedName>
        <fullName evidence="3">DUF4283 domain protein</fullName>
    </submittedName>
</protein>
<feature type="non-terminal residue" evidence="3">
    <location>
        <position position="228"/>
    </location>
</feature>
<evidence type="ECO:0000313" key="4">
    <source>
        <dbReference type="Proteomes" id="UP000265520"/>
    </source>
</evidence>
<reference evidence="3 4" key="1">
    <citation type="journal article" date="2018" name="Front. Plant Sci.">
        <title>Red Clover (Trifolium pratense) and Zigzag Clover (T. medium) - A Picture of Genomic Similarities and Differences.</title>
        <authorList>
            <person name="Dluhosova J."/>
            <person name="Istvanek J."/>
            <person name="Nedelnik J."/>
            <person name="Repkova J."/>
        </authorList>
    </citation>
    <scope>NUCLEOTIDE SEQUENCE [LARGE SCALE GENOMIC DNA]</scope>
    <source>
        <strain evidence="4">cv. 10/8</strain>
        <tissue evidence="3">Leaf</tissue>
    </source>
</reference>
<evidence type="ECO:0000313" key="3">
    <source>
        <dbReference type="EMBL" id="MCI04014.1"/>
    </source>
</evidence>
<evidence type="ECO:0000259" key="2">
    <source>
        <dbReference type="Pfam" id="PF14111"/>
    </source>
</evidence>
<dbReference type="InterPro" id="IPR040256">
    <property type="entry name" value="At4g02000-like"/>
</dbReference>
<sequence>MINTMNLQTQPLIIYTPQPTDTRNIPNHQNQGDDKPESSNARNTSSPQQNIPRSFLYSENIINEGVNVCNRSIIGKFITDKPIYVSSIQNGLENIWGSPSGLKIQVLEGKVLQFYMNDSADQDRILQGNPWIFRNAWLIVKPWDRQVDYHTIDFEHVPVWIQLWGLPQHCKTKQMGESIRALMCNVEASEFYEYPGKQVIIKIKVAINVNNPIMSGIHVGNPTDGTCW</sequence>
<name>A0A392NX35_9FABA</name>
<organism evidence="3 4">
    <name type="scientific">Trifolium medium</name>
    <dbReference type="NCBI Taxonomy" id="97028"/>
    <lineage>
        <taxon>Eukaryota</taxon>
        <taxon>Viridiplantae</taxon>
        <taxon>Streptophyta</taxon>
        <taxon>Embryophyta</taxon>
        <taxon>Tracheophyta</taxon>
        <taxon>Spermatophyta</taxon>
        <taxon>Magnoliopsida</taxon>
        <taxon>eudicotyledons</taxon>
        <taxon>Gunneridae</taxon>
        <taxon>Pentapetalae</taxon>
        <taxon>rosids</taxon>
        <taxon>fabids</taxon>
        <taxon>Fabales</taxon>
        <taxon>Fabaceae</taxon>
        <taxon>Papilionoideae</taxon>
        <taxon>50 kb inversion clade</taxon>
        <taxon>NPAAA clade</taxon>
        <taxon>Hologalegina</taxon>
        <taxon>IRL clade</taxon>
        <taxon>Trifolieae</taxon>
        <taxon>Trifolium</taxon>
    </lineage>
</organism>
<dbReference type="PANTHER" id="PTHR31286">
    <property type="entry name" value="GLYCINE-RICH CELL WALL STRUCTURAL PROTEIN 1.8-LIKE"/>
    <property type="match status" value="1"/>
</dbReference>
<keyword evidence="4" id="KW-1185">Reference proteome</keyword>
<accession>A0A392NX35</accession>
<proteinExistence type="predicted"/>
<dbReference type="EMBL" id="LXQA010054024">
    <property type="protein sequence ID" value="MCI04014.1"/>
    <property type="molecule type" value="Genomic_DNA"/>
</dbReference>